<name>A0ABN9BUK9_9NEOB</name>
<reference evidence="1" key="1">
    <citation type="submission" date="2023-05" db="EMBL/GenBank/DDBJ databases">
        <authorList>
            <person name="Stuckert A."/>
        </authorList>
    </citation>
    <scope>NUCLEOTIDE SEQUENCE</scope>
</reference>
<keyword evidence="2" id="KW-1185">Reference proteome</keyword>
<evidence type="ECO:0000313" key="1">
    <source>
        <dbReference type="EMBL" id="CAI9551181.1"/>
    </source>
</evidence>
<organism evidence="1 2">
    <name type="scientific">Staurois parvus</name>
    <dbReference type="NCBI Taxonomy" id="386267"/>
    <lineage>
        <taxon>Eukaryota</taxon>
        <taxon>Metazoa</taxon>
        <taxon>Chordata</taxon>
        <taxon>Craniata</taxon>
        <taxon>Vertebrata</taxon>
        <taxon>Euteleostomi</taxon>
        <taxon>Amphibia</taxon>
        <taxon>Batrachia</taxon>
        <taxon>Anura</taxon>
        <taxon>Neobatrachia</taxon>
        <taxon>Ranoidea</taxon>
        <taxon>Ranidae</taxon>
        <taxon>Staurois</taxon>
    </lineage>
</organism>
<evidence type="ECO:0000313" key="2">
    <source>
        <dbReference type="Proteomes" id="UP001162483"/>
    </source>
</evidence>
<gene>
    <name evidence="1" type="ORF">SPARVUS_LOCUS3697338</name>
</gene>
<dbReference type="EMBL" id="CATNWA010005991">
    <property type="protein sequence ID" value="CAI9551181.1"/>
    <property type="molecule type" value="Genomic_DNA"/>
</dbReference>
<comment type="caution">
    <text evidence="1">The sequence shown here is derived from an EMBL/GenBank/DDBJ whole genome shotgun (WGS) entry which is preliminary data.</text>
</comment>
<dbReference type="Proteomes" id="UP001162483">
    <property type="component" value="Unassembled WGS sequence"/>
</dbReference>
<accession>A0ABN9BUK9</accession>
<sequence>MCLTVPAVCTDNPCSELSPVCAPTTRVLNCLRCVCTDHLCPELCLLCTLTTRVLNCPRCMHRPLVS</sequence>
<proteinExistence type="predicted"/>
<protein>
    <submittedName>
        <fullName evidence="1">Uncharacterized protein</fullName>
    </submittedName>
</protein>